<protein>
    <submittedName>
        <fullName evidence="8">Cytochrome P450</fullName>
    </submittedName>
</protein>
<dbReference type="SUPFAM" id="SSF48264">
    <property type="entry name" value="Cytochrome P450"/>
    <property type="match status" value="1"/>
</dbReference>
<dbReference type="OrthoDB" id="1844152at2759"/>
<dbReference type="Pfam" id="PF00067">
    <property type="entry name" value="p450"/>
    <property type="match status" value="1"/>
</dbReference>
<keyword evidence="3 6" id="KW-0479">Metal-binding</keyword>
<keyword evidence="5 6" id="KW-0408">Iron</keyword>
<keyword evidence="7" id="KW-0503">Monooxygenase</keyword>
<dbReference type="InterPro" id="IPR017972">
    <property type="entry name" value="Cyt_P450_CS"/>
</dbReference>
<dbReference type="EMBL" id="KV424142">
    <property type="protein sequence ID" value="KZT50828.1"/>
    <property type="molecule type" value="Genomic_DNA"/>
</dbReference>
<evidence type="ECO:0000256" key="1">
    <source>
        <dbReference type="ARBA" id="ARBA00001971"/>
    </source>
</evidence>
<proteinExistence type="inferred from homology"/>
<dbReference type="PROSITE" id="PS00086">
    <property type="entry name" value="CYTOCHROME_P450"/>
    <property type="match status" value="1"/>
</dbReference>
<feature type="binding site" description="axial binding residue" evidence="6">
    <location>
        <position position="451"/>
    </location>
    <ligand>
        <name>heme</name>
        <dbReference type="ChEBI" id="CHEBI:30413"/>
    </ligand>
    <ligandPart>
        <name>Fe</name>
        <dbReference type="ChEBI" id="CHEBI:18248"/>
    </ligandPart>
</feature>
<dbReference type="InterPro" id="IPR036396">
    <property type="entry name" value="Cyt_P450_sf"/>
</dbReference>
<evidence type="ECO:0000256" key="7">
    <source>
        <dbReference type="RuleBase" id="RU000461"/>
    </source>
</evidence>
<comment type="similarity">
    <text evidence="2 7">Belongs to the cytochrome P450 family.</text>
</comment>
<evidence type="ECO:0000313" key="9">
    <source>
        <dbReference type="Proteomes" id="UP000076842"/>
    </source>
</evidence>
<dbReference type="InParanoid" id="A0A165CHW7"/>
<dbReference type="Gene3D" id="1.10.630.10">
    <property type="entry name" value="Cytochrome P450"/>
    <property type="match status" value="1"/>
</dbReference>
<dbReference type="InterPro" id="IPR002403">
    <property type="entry name" value="Cyt_P450_E_grp-IV"/>
</dbReference>
<evidence type="ECO:0000256" key="3">
    <source>
        <dbReference type="ARBA" id="ARBA00022723"/>
    </source>
</evidence>
<dbReference type="AlphaFoldDB" id="A0A165CHW7"/>
<dbReference type="STRING" id="1353952.A0A165CHW7"/>
<evidence type="ECO:0000313" key="8">
    <source>
        <dbReference type="EMBL" id="KZT50828.1"/>
    </source>
</evidence>
<dbReference type="InterPro" id="IPR001128">
    <property type="entry name" value="Cyt_P450"/>
</dbReference>
<organism evidence="8 9">
    <name type="scientific">Calocera cornea HHB12733</name>
    <dbReference type="NCBI Taxonomy" id="1353952"/>
    <lineage>
        <taxon>Eukaryota</taxon>
        <taxon>Fungi</taxon>
        <taxon>Dikarya</taxon>
        <taxon>Basidiomycota</taxon>
        <taxon>Agaricomycotina</taxon>
        <taxon>Dacrymycetes</taxon>
        <taxon>Dacrymycetales</taxon>
        <taxon>Dacrymycetaceae</taxon>
        <taxon>Calocera</taxon>
    </lineage>
</organism>
<gene>
    <name evidence="8" type="ORF">CALCODRAFT_504291</name>
</gene>
<keyword evidence="4 7" id="KW-0560">Oxidoreductase</keyword>
<dbReference type="GO" id="GO:0004497">
    <property type="term" value="F:monooxygenase activity"/>
    <property type="evidence" value="ECO:0007669"/>
    <property type="project" value="UniProtKB-KW"/>
</dbReference>
<dbReference type="Proteomes" id="UP000076842">
    <property type="component" value="Unassembled WGS sequence"/>
</dbReference>
<sequence>MTPGSLDVLGVNVDLTAVCTVLLMGALLWHAWYSSSKADAPIMGSNALFGYLTALKTQTGAMNDLLRAGYKQYKGRAFQLPGLRAWVIYVAGEQIQDLRKGRDDTFSFREEVNDTVSMQYTFGPSIANNQWHAAVVRKQMTANLAAKFPDVYDEISCAFAEELDLPENGDWKEIPAFNTFMSVICRVSNRLFLGLPLCRDEEFTRISRDFTVQVSMAGFIISLVPPFLKPLVGRYFTPAPAAIRGFEKYLIPIIEERKKQEAELGEAWNEKKPFDFLQWMMDAAEGDQREAKDLNLRMLGVNFAATHTSTMTFTHAFYWLAANTQYIPVLREEVEAVVAEHGWTKDAVNAMVRVDSFLKESARVSGIGSVSMGRKVMRAVTLSDGTQVPKGAHVAVNLWGVHRDPKIYDNPDVFDPWRFSRRVETGESAVKHAFTTASSDFLFWGGGSHVCAGRYFASQELKAMTAHIVMYYDIKMANEGVRPEDTWFGTNCIPNRQAIALFRKKHT</sequence>
<evidence type="ECO:0000256" key="5">
    <source>
        <dbReference type="ARBA" id="ARBA00023004"/>
    </source>
</evidence>
<dbReference type="CDD" id="cd11041">
    <property type="entry name" value="CYP503A1-like"/>
    <property type="match status" value="1"/>
</dbReference>
<evidence type="ECO:0000256" key="4">
    <source>
        <dbReference type="ARBA" id="ARBA00023002"/>
    </source>
</evidence>
<comment type="cofactor">
    <cofactor evidence="1 6">
        <name>heme</name>
        <dbReference type="ChEBI" id="CHEBI:30413"/>
    </cofactor>
</comment>
<dbReference type="PANTHER" id="PTHR46206">
    <property type="entry name" value="CYTOCHROME P450"/>
    <property type="match status" value="1"/>
</dbReference>
<keyword evidence="6 7" id="KW-0349">Heme</keyword>
<dbReference type="GO" id="GO:0020037">
    <property type="term" value="F:heme binding"/>
    <property type="evidence" value="ECO:0007669"/>
    <property type="project" value="InterPro"/>
</dbReference>
<reference evidence="8 9" key="1">
    <citation type="journal article" date="2016" name="Mol. Biol. Evol.">
        <title>Comparative Genomics of Early-Diverging Mushroom-Forming Fungi Provides Insights into the Origins of Lignocellulose Decay Capabilities.</title>
        <authorList>
            <person name="Nagy L.G."/>
            <person name="Riley R."/>
            <person name="Tritt A."/>
            <person name="Adam C."/>
            <person name="Daum C."/>
            <person name="Floudas D."/>
            <person name="Sun H."/>
            <person name="Yadav J.S."/>
            <person name="Pangilinan J."/>
            <person name="Larsson K.H."/>
            <person name="Matsuura K."/>
            <person name="Barry K."/>
            <person name="Labutti K."/>
            <person name="Kuo R."/>
            <person name="Ohm R.A."/>
            <person name="Bhattacharya S.S."/>
            <person name="Shirouzu T."/>
            <person name="Yoshinaga Y."/>
            <person name="Martin F.M."/>
            <person name="Grigoriev I.V."/>
            <person name="Hibbett D.S."/>
        </authorList>
    </citation>
    <scope>NUCLEOTIDE SEQUENCE [LARGE SCALE GENOMIC DNA]</scope>
    <source>
        <strain evidence="8 9">HHB12733</strain>
    </source>
</reference>
<dbReference type="GO" id="GO:0016705">
    <property type="term" value="F:oxidoreductase activity, acting on paired donors, with incorporation or reduction of molecular oxygen"/>
    <property type="evidence" value="ECO:0007669"/>
    <property type="project" value="InterPro"/>
</dbReference>
<dbReference type="GO" id="GO:0005506">
    <property type="term" value="F:iron ion binding"/>
    <property type="evidence" value="ECO:0007669"/>
    <property type="project" value="InterPro"/>
</dbReference>
<evidence type="ECO:0000256" key="2">
    <source>
        <dbReference type="ARBA" id="ARBA00010617"/>
    </source>
</evidence>
<dbReference type="PRINTS" id="PR00465">
    <property type="entry name" value="EP450IV"/>
</dbReference>
<accession>A0A165CHW7</accession>
<keyword evidence="9" id="KW-1185">Reference proteome</keyword>
<name>A0A165CHW7_9BASI</name>
<evidence type="ECO:0000256" key="6">
    <source>
        <dbReference type="PIRSR" id="PIRSR602403-1"/>
    </source>
</evidence>